<dbReference type="PANTHER" id="PTHR36566:SF1">
    <property type="entry name" value="PYRIDINIUM-3,5-BISTHIOCARBOXYLIC ACID MONONUCLEOTIDE NICKEL INSERTION PROTEIN"/>
    <property type="match status" value="1"/>
</dbReference>
<evidence type="ECO:0000256" key="1">
    <source>
        <dbReference type="ARBA" id="ARBA00022596"/>
    </source>
</evidence>
<dbReference type="PANTHER" id="PTHR36566">
    <property type="entry name" value="NICKEL INSERTION PROTEIN-RELATED"/>
    <property type="match status" value="1"/>
</dbReference>
<evidence type="ECO:0000256" key="2">
    <source>
        <dbReference type="ARBA" id="ARBA00023239"/>
    </source>
</evidence>
<keyword evidence="4" id="KW-1185">Reference proteome</keyword>
<keyword evidence="1" id="KW-0533">Nickel</keyword>
<evidence type="ECO:0000313" key="4">
    <source>
        <dbReference type="Proteomes" id="UP001519271"/>
    </source>
</evidence>
<keyword evidence="2" id="KW-0456">Lyase</keyword>
<dbReference type="EMBL" id="JAGGKC010000010">
    <property type="protein sequence ID" value="MBP1918966.1"/>
    <property type="molecule type" value="Genomic_DNA"/>
</dbReference>
<accession>A0ABS4G374</accession>
<reference evidence="3 4" key="1">
    <citation type="submission" date="2021-03" db="EMBL/GenBank/DDBJ databases">
        <title>Genomic Encyclopedia of Type Strains, Phase IV (KMG-IV): sequencing the most valuable type-strain genomes for metagenomic binning, comparative biology and taxonomic classification.</title>
        <authorList>
            <person name="Goeker M."/>
        </authorList>
    </citation>
    <scope>NUCLEOTIDE SEQUENCE [LARGE SCALE GENOMIC DNA]</scope>
    <source>
        <strain evidence="3 4">DSM 6139</strain>
    </source>
</reference>
<dbReference type="RefSeq" id="WP_209459187.1">
    <property type="nucleotide sequence ID" value="NZ_JAGGKC010000010.1"/>
</dbReference>
<name>A0ABS4G374_9CLOT</name>
<protein>
    <submittedName>
        <fullName evidence="3">Uncharacterized protein (DUF111 family)</fullName>
    </submittedName>
</protein>
<proteinExistence type="predicted"/>
<dbReference type="Pfam" id="PF01969">
    <property type="entry name" value="Ni_insertion"/>
    <property type="match status" value="1"/>
</dbReference>
<organism evidence="3 4">
    <name type="scientific">Youngiibacter multivorans</name>
    <dbReference type="NCBI Taxonomy" id="937251"/>
    <lineage>
        <taxon>Bacteria</taxon>
        <taxon>Bacillati</taxon>
        <taxon>Bacillota</taxon>
        <taxon>Clostridia</taxon>
        <taxon>Eubacteriales</taxon>
        <taxon>Clostridiaceae</taxon>
        <taxon>Youngiibacter</taxon>
    </lineage>
</organism>
<comment type="caution">
    <text evidence="3">The sequence shown here is derived from an EMBL/GenBank/DDBJ whole genome shotgun (WGS) entry which is preliminary data.</text>
</comment>
<dbReference type="Proteomes" id="UP001519271">
    <property type="component" value="Unassembled WGS sequence"/>
</dbReference>
<dbReference type="InterPro" id="IPR002822">
    <property type="entry name" value="Ni_insertion"/>
</dbReference>
<gene>
    <name evidence="3" type="ORF">J2Z34_001451</name>
</gene>
<evidence type="ECO:0000313" key="3">
    <source>
        <dbReference type="EMBL" id="MBP1918966.1"/>
    </source>
</evidence>
<sequence length="239" mass="25552">MGAAYFDCTCGISGNMVTGAFLDMGMPVEYLEDRIIRVLPEWSFGLEIETLSLAAGTATYFNTTVSEETEKKLGVRTSGEVIEMILGSGLEEPIIKQTSRIFESMVKAKARAHGCSESSLKYKGESLVDTLIDIIGAVSGLEYFGIGSVISTPIQVGSGKIRLWKGDMDIPAPMTRILLEGAPYYSTGMTGEMATPTGAAIITNIAERFGFERELSVNRAGYGAATVDSGPSGILKVYL</sequence>